<dbReference type="PANTHER" id="PTHR10151">
    <property type="entry name" value="ECTONUCLEOTIDE PYROPHOSPHATASE/PHOSPHODIESTERASE"/>
    <property type="match status" value="1"/>
</dbReference>
<accession>A0A1J5PB62</accession>
<proteinExistence type="predicted"/>
<sequence>MKTKILLIGIDGLILRTAIDSGRAPTLTALKDAGHFSEFTMAVPTLSGPGWSTLLTGSTHAEHAVKDNNFNGHNLLHRPDLLSRAFYQDQSTTTFAAAGWPPLVDPVGVGPVIHERREQQRAERHRVIVRDGETYGYKLIDSEIAEAAVYAVSKAGPDVNFVYFCDADESGHTHGVVGEHYVDAIGRIDSYVSRLHAAVTSRAKELGEEWLMVLTTDHGHVDEGGHGYGSDQERASFVIAAGVGRANPTWPEQFEPENLVELLLAERA</sequence>
<dbReference type="PANTHER" id="PTHR10151:SF120">
    <property type="entry name" value="BIS(5'-ADENOSYL)-TRIPHOSPHATASE"/>
    <property type="match status" value="1"/>
</dbReference>
<dbReference type="InterPro" id="IPR017850">
    <property type="entry name" value="Alkaline_phosphatase_core_sf"/>
</dbReference>
<gene>
    <name evidence="1" type="ORF">GALL_499570</name>
</gene>
<dbReference type="EMBL" id="MLJW01005302">
    <property type="protein sequence ID" value="OIQ68450.1"/>
    <property type="molecule type" value="Genomic_DNA"/>
</dbReference>
<dbReference type="SUPFAM" id="SSF53649">
    <property type="entry name" value="Alkaline phosphatase-like"/>
    <property type="match status" value="1"/>
</dbReference>
<dbReference type="Pfam" id="PF01663">
    <property type="entry name" value="Phosphodiest"/>
    <property type="match status" value="1"/>
</dbReference>
<protein>
    <submittedName>
        <fullName evidence="1">Type I phosphodiesterase / nucleotide pyrophosphatase</fullName>
    </submittedName>
</protein>
<dbReference type="AlphaFoldDB" id="A0A1J5PB62"/>
<organism evidence="1">
    <name type="scientific">mine drainage metagenome</name>
    <dbReference type="NCBI Taxonomy" id="410659"/>
    <lineage>
        <taxon>unclassified sequences</taxon>
        <taxon>metagenomes</taxon>
        <taxon>ecological metagenomes</taxon>
    </lineage>
</organism>
<reference evidence="1" key="1">
    <citation type="submission" date="2016-10" db="EMBL/GenBank/DDBJ databases">
        <title>Sequence of Gallionella enrichment culture.</title>
        <authorList>
            <person name="Poehlein A."/>
            <person name="Muehling M."/>
            <person name="Daniel R."/>
        </authorList>
    </citation>
    <scope>NUCLEOTIDE SEQUENCE</scope>
</reference>
<dbReference type="GO" id="GO:0016787">
    <property type="term" value="F:hydrolase activity"/>
    <property type="evidence" value="ECO:0007669"/>
    <property type="project" value="UniProtKB-ARBA"/>
</dbReference>
<name>A0A1J5PB62_9ZZZZ</name>
<dbReference type="InterPro" id="IPR002591">
    <property type="entry name" value="Phosphodiest/P_Trfase"/>
</dbReference>
<comment type="caution">
    <text evidence="1">The sequence shown here is derived from an EMBL/GenBank/DDBJ whole genome shotgun (WGS) entry which is preliminary data.</text>
</comment>
<evidence type="ECO:0000313" key="1">
    <source>
        <dbReference type="EMBL" id="OIQ68450.1"/>
    </source>
</evidence>
<dbReference type="Gene3D" id="3.40.720.10">
    <property type="entry name" value="Alkaline Phosphatase, subunit A"/>
    <property type="match status" value="1"/>
</dbReference>